<proteinExistence type="inferred from homology"/>
<dbReference type="PANTHER" id="PTHR43806:SF11">
    <property type="entry name" value="CEREVISIN-RELATED"/>
    <property type="match status" value="1"/>
</dbReference>
<evidence type="ECO:0000313" key="10">
    <source>
        <dbReference type="Proteomes" id="UP001611075"/>
    </source>
</evidence>
<comment type="caution">
    <text evidence="5">Lacks conserved residue(s) required for the propagation of feature annotation.</text>
</comment>
<keyword evidence="7" id="KW-0812">Transmembrane</keyword>
<organism evidence="9 10">
    <name type="scientific">Micromonospora rubida</name>
    <dbReference type="NCBI Taxonomy" id="2697657"/>
    <lineage>
        <taxon>Bacteria</taxon>
        <taxon>Bacillati</taxon>
        <taxon>Actinomycetota</taxon>
        <taxon>Actinomycetes</taxon>
        <taxon>Micromonosporales</taxon>
        <taxon>Micromonosporaceae</taxon>
        <taxon>Micromonospora</taxon>
    </lineage>
</organism>
<protein>
    <submittedName>
        <fullName evidence="9">S8 family serine peptidase</fullName>
    </submittedName>
</protein>
<evidence type="ECO:0000256" key="6">
    <source>
        <dbReference type="SAM" id="MobiDB-lite"/>
    </source>
</evidence>
<feature type="region of interest" description="Disordered" evidence="6">
    <location>
        <begin position="528"/>
        <end position="594"/>
    </location>
</feature>
<dbReference type="InterPro" id="IPR050131">
    <property type="entry name" value="Peptidase_S8_subtilisin-like"/>
</dbReference>
<evidence type="ECO:0000256" key="4">
    <source>
        <dbReference type="ARBA" id="ARBA00022825"/>
    </source>
</evidence>
<feature type="compositionally biased region" description="Low complexity" evidence="6">
    <location>
        <begin position="577"/>
        <end position="594"/>
    </location>
</feature>
<feature type="region of interest" description="Disordered" evidence="6">
    <location>
        <begin position="134"/>
        <end position="197"/>
    </location>
</feature>
<keyword evidence="2" id="KW-0645">Protease</keyword>
<evidence type="ECO:0000259" key="8">
    <source>
        <dbReference type="Pfam" id="PF00082"/>
    </source>
</evidence>
<keyword evidence="4" id="KW-0720">Serine protease</keyword>
<dbReference type="Gene3D" id="3.40.50.200">
    <property type="entry name" value="Peptidase S8/S53 domain"/>
    <property type="match status" value="1"/>
</dbReference>
<gene>
    <name evidence="9" type="ORF">ACH4OY_13940</name>
</gene>
<keyword evidence="10" id="KW-1185">Reference proteome</keyword>
<dbReference type="RefSeq" id="WP_396679511.1">
    <property type="nucleotide sequence ID" value="NZ_JBIRPU010000008.1"/>
</dbReference>
<evidence type="ECO:0000313" key="9">
    <source>
        <dbReference type="EMBL" id="MFI0793774.1"/>
    </source>
</evidence>
<feature type="compositionally biased region" description="Basic and acidic residues" evidence="6">
    <location>
        <begin position="557"/>
        <end position="568"/>
    </location>
</feature>
<feature type="domain" description="Peptidase S8/S53" evidence="8">
    <location>
        <begin position="217"/>
        <end position="463"/>
    </location>
</feature>
<dbReference type="Proteomes" id="UP001611075">
    <property type="component" value="Unassembled WGS sequence"/>
</dbReference>
<feature type="transmembrane region" description="Helical" evidence="7">
    <location>
        <begin position="21"/>
        <end position="44"/>
    </location>
</feature>
<dbReference type="EMBL" id="JBIRPU010000008">
    <property type="protein sequence ID" value="MFI0793774.1"/>
    <property type="molecule type" value="Genomic_DNA"/>
</dbReference>
<evidence type="ECO:0000256" key="3">
    <source>
        <dbReference type="ARBA" id="ARBA00022801"/>
    </source>
</evidence>
<feature type="transmembrane region" description="Helical" evidence="7">
    <location>
        <begin position="501"/>
        <end position="519"/>
    </location>
</feature>
<evidence type="ECO:0000256" key="7">
    <source>
        <dbReference type="SAM" id="Phobius"/>
    </source>
</evidence>
<reference evidence="9 10" key="1">
    <citation type="submission" date="2024-10" db="EMBL/GenBank/DDBJ databases">
        <title>The Natural Products Discovery Center: Release of the First 8490 Sequenced Strains for Exploring Actinobacteria Biosynthetic Diversity.</title>
        <authorList>
            <person name="Kalkreuter E."/>
            <person name="Kautsar S.A."/>
            <person name="Yang D."/>
            <person name="Bader C.D."/>
            <person name="Teijaro C.N."/>
            <person name="Fluegel L."/>
            <person name="Davis C.M."/>
            <person name="Simpson J.R."/>
            <person name="Lauterbach L."/>
            <person name="Steele A.D."/>
            <person name="Gui C."/>
            <person name="Meng S."/>
            <person name="Li G."/>
            <person name="Viehrig K."/>
            <person name="Ye F."/>
            <person name="Su P."/>
            <person name="Kiefer A.F."/>
            <person name="Nichols A."/>
            <person name="Cepeda A.J."/>
            <person name="Yan W."/>
            <person name="Fan B."/>
            <person name="Jiang Y."/>
            <person name="Adhikari A."/>
            <person name="Zheng C.-J."/>
            <person name="Schuster L."/>
            <person name="Cowan T.M."/>
            <person name="Smanski M.J."/>
            <person name="Chevrette M.G."/>
            <person name="De Carvalho L.P.S."/>
            <person name="Shen B."/>
        </authorList>
    </citation>
    <scope>NUCLEOTIDE SEQUENCE [LARGE SCALE GENOMIC DNA]</scope>
    <source>
        <strain evidence="9 10">NPDC021253</strain>
    </source>
</reference>
<keyword evidence="7" id="KW-0472">Membrane</keyword>
<dbReference type="InterPro" id="IPR036852">
    <property type="entry name" value="Peptidase_S8/S53_dom_sf"/>
</dbReference>
<feature type="compositionally biased region" description="Low complexity" evidence="6">
    <location>
        <begin position="140"/>
        <end position="169"/>
    </location>
</feature>
<dbReference type="SUPFAM" id="SSF52743">
    <property type="entry name" value="Subtilisin-like"/>
    <property type="match status" value="1"/>
</dbReference>
<dbReference type="PANTHER" id="PTHR43806">
    <property type="entry name" value="PEPTIDASE S8"/>
    <property type="match status" value="1"/>
</dbReference>
<evidence type="ECO:0000256" key="1">
    <source>
        <dbReference type="ARBA" id="ARBA00011073"/>
    </source>
</evidence>
<accession>A0ABW7SJA3</accession>
<comment type="similarity">
    <text evidence="1 5">Belongs to the peptidase S8 family.</text>
</comment>
<evidence type="ECO:0000256" key="5">
    <source>
        <dbReference type="PROSITE-ProRule" id="PRU01240"/>
    </source>
</evidence>
<dbReference type="PROSITE" id="PS51892">
    <property type="entry name" value="SUBTILASE"/>
    <property type="match status" value="1"/>
</dbReference>
<keyword evidence="3" id="KW-0378">Hydrolase</keyword>
<name>A0ABW7SJA3_9ACTN</name>
<keyword evidence="7" id="KW-1133">Transmembrane helix</keyword>
<comment type="caution">
    <text evidence="9">The sequence shown here is derived from an EMBL/GenBank/DDBJ whole genome shotgun (WGS) entry which is preliminary data.</text>
</comment>
<dbReference type="Pfam" id="PF00082">
    <property type="entry name" value="Peptidase_S8"/>
    <property type="match status" value="1"/>
</dbReference>
<dbReference type="InterPro" id="IPR000209">
    <property type="entry name" value="Peptidase_S8/S53_dom"/>
</dbReference>
<sequence>MAVDQLNDGFRRPGTASTGRRYGTVTAAVAGLVAVVAGLLLAGLPAGAVPSDSAEYVKYYTVTSSYQGAPETLGGISQRFLGTTDRSVEIFSLNVGRTQLNGDKLSDPKILRPGWQLVLPWDAVGTGVQYGLLPQKNSKPAPSGSAPAPAAPGQSTPTRAPTNTRTPRAGNPAVVPSAAPKPTYKSGQCAAATTSNSPSNWAALRLAPDQAWAHSRGKDQLVAIVDSGADGSLAQLAGRVALGADIVSGSGRGNTDCLGSGTGMAGIIVAKPTQGSALSGIAPDATVMPVRIVTTKAEARASDQAAGIEVATSAGATVIALGSYVNTSDAAVAKAVATAVSRNIVVVFGAPTTTTPTSPDMVTGGDGVLRVGGVGVGGQPAASYRPSMVDVVAPGLNVTTLGVTGTGVLASNGTPYAVAFVAAEVALVRAAYPGLDAAQVTHRVKVTADKMSDAVPDKRYGYGTINPAAAVTRELAEEHHAVAPAARRSFDDGPTSGNRTMALIIVGVVGLVAAGLLAFRVRRLVHPDQDGTADGSAGKAPDRGDTGGAVASAGEAAARDSGRHRSEHGMPSPPAGSTQTSPSPRQSSPAAVRE</sequence>
<evidence type="ECO:0000256" key="2">
    <source>
        <dbReference type="ARBA" id="ARBA00022670"/>
    </source>
</evidence>